<evidence type="ECO:0000313" key="2">
    <source>
        <dbReference type="Proteomes" id="UP000017818"/>
    </source>
</evidence>
<dbReference type="HOGENOM" id="CLU_136731_1_0_9"/>
<dbReference type="OrthoDB" id="2063617at2"/>
<name>V9HRR1_9FIRM</name>
<protein>
    <submittedName>
        <fullName evidence="1">Uncharacterized protein</fullName>
    </submittedName>
</protein>
<dbReference type="Pfam" id="PF20765">
    <property type="entry name" value="Phage_tail_terminator_8"/>
    <property type="match status" value="1"/>
</dbReference>
<dbReference type="InterPro" id="IPR049254">
    <property type="entry name" value="Phage_tail_terminator"/>
</dbReference>
<evidence type="ECO:0000313" key="1">
    <source>
        <dbReference type="EMBL" id="EHL18490.1"/>
    </source>
</evidence>
<dbReference type="AlphaFoldDB" id="V9HRR1"/>
<reference evidence="1 2" key="1">
    <citation type="submission" date="2012-05" db="EMBL/GenBank/DDBJ databases">
        <title>The Genome Sequence of Eubacteriaceae bacterium CM2.</title>
        <authorList>
            <consortium name="The Broad Institute Genome Sequencing Platform"/>
            <person name="Earl A."/>
            <person name="Ward D."/>
            <person name="Feldgarden M."/>
            <person name="Gevers D."/>
            <person name="Sizova M."/>
            <person name="Hazen A."/>
            <person name="Epstein S."/>
            <person name="Walker B."/>
            <person name="Young S.K."/>
            <person name="Zeng Q."/>
            <person name="Gargeya S."/>
            <person name="Fitzgerald M."/>
            <person name="Haas B."/>
            <person name="Abouelleil A."/>
            <person name="Alvarado L."/>
            <person name="Arachchi H.M."/>
            <person name="Berlin A."/>
            <person name="Chapman S.B."/>
            <person name="Goldberg J."/>
            <person name="Griggs A."/>
            <person name="Gujja S."/>
            <person name="Hansen M."/>
            <person name="Howarth C."/>
            <person name="Imamovic A."/>
            <person name="Larimer J."/>
            <person name="McCowen C."/>
            <person name="Montmayeur A."/>
            <person name="Murphy C."/>
            <person name="Neiman D."/>
            <person name="Pearson M."/>
            <person name="Priest M."/>
            <person name="Roberts A."/>
            <person name="Saif S."/>
            <person name="Shea T."/>
            <person name="Sisk P."/>
            <person name="Sykes S."/>
            <person name="Wortman J."/>
            <person name="Nusbaum C."/>
            <person name="Birren B."/>
        </authorList>
    </citation>
    <scope>NUCLEOTIDE SEQUENCE [LARGE SCALE GENOMIC DNA]</scope>
    <source>
        <strain evidence="1 2">CM2</strain>
    </source>
</reference>
<comment type="caution">
    <text evidence="1">The sequence shown here is derived from an EMBL/GenBank/DDBJ whole genome shotgun (WGS) entry which is preliminary data.</text>
</comment>
<proteinExistence type="predicted"/>
<dbReference type="EMBL" id="AFZF02000009">
    <property type="protein sequence ID" value="EHL18490.1"/>
    <property type="molecule type" value="Genomic_DNA"/>
</dbReference>
<dbReference type="Proteomes" id="UP000017818">
    <property type="component" value="Unassembled WGS sequence"/>
</dbReference>
<dbReference type="RefSeq" id="WP_009527701.1">
    <property type="nucleotide sequence ID" value="NZ_JH815225.1"/>
</dbReference>
<accession>V9HRR1</accession>
<sequence length="146" mass="17517">MISLKDIMYAINTLISNHLQMDVDSKNLDEVFERPSIRTSLDDVRTSAFMQSMKKREFTIRVYYFPREIKKNKIEILEITEKLERIFFDNIYIKDDFFIYIDDVFFETVDGVLVATMNFLTMEELPIPSEDEFIEYMEELSISYIK</sequence>
<gene>
    <name evidence="1" type="ORF">HMPREF9630_00215</name>
</gene>
<organism evidence="1 2">
    <name type="scientific">Peptoanaerobacter stomatis</name>
    <dbReference type="NCBI Taxonomy" id="796937"/>
    <lineage>
        <taxon>Bacteria</taxon>
        <taxon>Bacillati</taxon>
        <taxon>Bacillota</taxon>
        <taxon>Clostridia</taxon>
        <taxon>Peptostreptococcales</taxon>
        <taxon>Filifactoraceae</taxon>
        <taxon>Peptoanaerobacter</taxon>
    </lineage>
</organism>